<dbReference type="PANTHER" id="PTHR43861">
    <property type="entry name" value="TRANS-ACONITATE 2-METHYLTRANSFERASE-RELATED"/>
    <property type="match status" value="1"/>
</dbReference>
<reference evidence="2 3" key="1">
    <citation type="submission" date="2024-02" db="EMBL/GenBank/DDBJ databases">
        <title>Herpetosiphon gulosus NBRC 112829.</title>
        <authorList>
            <person name="Ichikawa N."/>
            <person name="Katano-Makiyama Y."/>
            <person name="Hidaka K."/>
        </authorList>
    </citation>
    <scope>NUCLEOTIDE SEQUENCE [LARGE SCALE GENOMIC DNA]</scope>
    <source>
        <strain evidence="2 3">NBRC 112829</strain>
    </source>
</reference>
<protein>
    <submittedName>
        <fullName evidence="2">Ubiquinone biosynthesis O-methyltransferase, mitochondrial</fullName>
    </submittedName>
</protein>
<dbReference type="RefSeq" id="WP_345721738.1">
    <property type="nucleotide sequence ID" value="NZ_BAABRU010000006.1"/>
</dbReference>
<organism evidence="2 3">
    <name type="scientific">Herpetosiphon gulosus</name>
    <dbReference type="NCBI Taxonomy" id="1973496"/>
    <lineage>
        <taxon>Bacteria</taxon>
        <taxon>Bacillati</taxon>
        <taxon>Chloroflexota</taxon>
        <taxon>Chloroflexia</taxon>
        <taxon>Herpetosiphonales</taxon>
        <taxon>Herpetosiphonaceae</taxon>
        <taxon>Herpetosiphon</taxon>
    </lineage>
</organism>
<dbReference type="Pfam" id="PF13489">
    <property type="entry name" value="Methyltransf_23"/>
    <property type="match status" value="1"/>
</dbReference>
<comment type="caution">
    <text evidence="2">The sequence shown here is derived from an EMBL/GenBank/DDBJ whole genome shotgun (WGS) entry which is preliminary data.</text>
</comment>
<evidence type="ECO:0000313" key="2">
    <source>
        <dbReference type="EMBL" id="GAA5528128.1"/>
    </source>
</evidence>
<evidence type="ECO:0000256" key="1">
    <source>
        <dbReference type="ARBA" id="ARBA00022679"/>
    </source>
</evidence>
<proteinExistence type="predicted"/>
<accession>A0ABP9X0R0</accession>
<dbReference type="Proteomes" id="UP001428290">
    <property type="component" value="Unassembled WGS sequence"/>
</dbReference>
<dbReference type="EMBL" id="BAABRU010000006">
    <property type="protein sequence ID" value="GAA5528128.1"/>
    <property type="molecule type" value="Genomic_DNA"/>
</dbReference>
<dbReference type="SUPFAM" id="SSF53335">
    <property type="entry name" value="S-adenosyl-L-methionine-dependent methyltransferases"/>
    <property type="match status" value="1"/>
</dbReference>
<name>A0ABP9X0R0_9CHLR</name>
<keyword evidence="1" id="KW-0808">Transferase</keyword>
<keyword evidence="2" id="KW-0830">Ubiquinone</keyword>
<dbReference type="PANTHER" id="PTHR43861:SF3">
    <property type="entry name" value="PUTATIVE (AFU_ORTHOLOGUE AFUA_2G14390)-RELATED"/>
    <property type="match status" value="1"/>
</dbReference>
<dbReference type="InterPro" id="IPR029063">
    <property type="entry name" value="SAM-dependent_MTases_sf"/>
</dbReference>
<keyword evidence="3" id="KW-1185">Reference proteome</keyword>
<gene>
    <name evidence="2" type="primary">COQ3_4</name>
    <name evidence="2" type="ORF">Hgul01_01925</name>
</gene>
<evidence type="ECO:0000313" key="3">
    <source>
        <dbReference type="Proteomes" id="UP001428290"/>
    </source>
</evidence>
<dbReference type="CDD" id="cd02440">
    <property type="entry name" value="AdoMet_MTases"/>
    <property type="match status" value="1"/>
</dbReference>
<sequence>MTIQALPTEHLAGCPVCNHPQANFVGHYPEAYLEEGLSLYQCTACAIVYLNPRLSLLGTHMLEDQSLVYQYDEVTQAQAVQAREGIIDWIEAMTELTPGRMLDVGCNRGYLLAAAARRGWQTTGVELSQVAAAEARKRFGLTIYSSLSDLPKNQPFDLITCWHVVEHLHEPVQMLSQLAESLSPTGVLAIQVPAYRFADEYVRRGNSSHIFCASHPVHYTAETLSMVLAKAGFETFYCDESAEHLLLTIYAAKPSRQLYREHLNEIHQKLIWFERDHATLAQQLQAMNTYVQRLEATIEAKNQHIAQLEHRLQTINNGHIMRLLNKLKR</sequence>
<dbReference type="Gene3D" id="3.40.50.150">
    <property type="entry name" value="Vaccinia Virus protein VP39"/>
    <property type="match status" value="1"/>
</dbReference>